<feature type="transmembrane region" description="Helical" evidence="1">
    <location>
        <begin position="432"/>
        <end position="452"/>
    </location>
</feature>
<keyword evidence="3" id="KW-1185">Reference proteome</keyword>
<keyword evidence="1" id="KW-0812">Transmembrane</keyword>
<dbReference type="EMBL" id="WEGK01000024">
    <property type="protein sequence ID" value="MQY23901.1"/>
    <property type="molecule type" value="Genomic_DNA"/>
</dbReference>
<keyword evidence="1" id="KW-1133">Transmembrane helix</keyword>
<name>A0A7K0DEH3_9NOCA</name>
<evidence type="ECO:0000313" key="3">
    <source>
        <dbReference type="Proteomes" id="UP000438448"/>
    </source>
</evidence>
<dbReference type="Proteomes" id="UP000438448">
    <property type="component" value="Unassembled WGS sequence"/>
</dbReference>
<evidence type="ECO:0000313" key="2">
    <source>
        <dbReference type="EMBL" id="MQY23901.1"/>
    </source>
</evidence>
<sequence length="528" mass="58010">MNTTASDRDHATGSLGRAEELDRILRPLVGANMYRDNAFRITGVPPDASPTVIRRRREELALSERLGVPYQPAGDLPPTPAPDGDAVRAAFETLRDPVARLVHELLWLSGDAEHDAAIRAHCAVLEDDSIVELDDTDFEDDPRAQRWAAALGQWARVLDDDRIWERARTRVTEIDDPRLTTGVVRRLRDRLPRHMIDVGIALAVQRVEKFGPDAADWHLRLLDESTFDDDVIDIALRQATRPAETRVRTACETAEQDATTASADSAAAGRVLLDRVRPALRMIAALLGPDDPVTDAAYDQAARAVNLCATTHHRADPKNDAAALDMLAQARTLARLPTTIELIDNNEEVVGAETVVGAVASLVGRGWVNTAADRLRVWRSRIGNPVLRQQITQLLADRRGIVGAMRGAPFVGFWLVGFSFLAGHRAPGKDGTYIATHYMAPLLIPIPLASYLRDERFFYGKVPLTIGARIWRAIVLLGFLVAFIRPYDGGTGRTVFLIAVGALALLNAARIVWLLVSTTTRPTAHRAE</sequence>
<reference evidence="2 3" key="1">
    <citation type="submission" date="2019-10" db="EMBL/GenBank/DDBJ databases">
        <title>Nocardia macrotermitis sp. nov. and Nocardia aurantia sp. nov., isolated from the gut of fungus growing-termite Macrotermes natalensis.</title>
        <authorList>
            <person name="Benndorf R."/>
            <person name="Schwitalla J."/>
            <person name="Martin K."/>
            <person name="De Beer W."/>
            <person name="Kaster A.-K."/>
            <person name="Vollmers J."/>
            <person name="Poulsen M."/>
            <person name="Beemelmanns C."/>
        </authorList>
    </citation>
    <scope>NUCLEOTIDE SEQUENCE [LARGE SCALE GENOMIC DNA]</scope>
    <source>
        <strain evidence="2 3">RB20</strain>
    </source>
</reference>
<organism evidence="2 3">
    <name type="scientific">Nocardia macrotermitis</name>
    <dbReference type="NCBI Taxonomy" id="2585198"/>
    <lineage>
        <taxon>Bacteria</taxon>
        <taxon>Bacillati</taxon>
        <taxon>Actinomycetota</taxon>
        <taxon>Actinomycetes</taxon>
        <taxon>Mycobacteriales</taxon>
        <taxon>Nocardiaceae</taxon>
        <taxon>Nocardia</taxon>
    </lineage>
</organism>
<feature type="transmembrane region" description="Helical" evidence="1">
    <location>
        <begin position="496"/>
        <end position="516"/>
    </location>
</feature>
<dbReference type="OrthoDB" id="4222977at2"/>
<accession>A0A7K0DEH3</accession>
<feature type="transmembrane region" description="Helical" evidence="1">
    <location>
        <begin position="408"/>
        <end position="426"/>
    </location>
</feature>
<proteinExistence type="predicted"/>
<gene>
    <name evidence="2" type="ORF">NRB20_70340</name>
</gene>
<dbReference type="RefSeq" id="WP_153415639.1">
    <property type="nucleotide sequence ID" value="NZ_WEGK01000024.1"/>
</dbReference>
<protein>
    <submittedName>
        <fullName evidence="2">Uncharacterized protein</fullName>
    </submittedName>
</protein>
<keyword evidence="1" id="KW-0472">Membrane</keyword>
<feature type="transmembrane region" description="Helical" evidence="1">
    <location>
        <begin position="464"/>
        <end position="484"/>
    </location>
</feature>
<dbReference type="AlphaFoldDB" id="A0A7K0DEH3"/>
<evidence type="ECO:0000256" key="1">
    <source>
        <dbReference type="SAM" id="Phobius"/>
    </source>
</evidence>
<comment type="caution">
    <text evidence="2">The sequence shown here is derived from an EMBL/GenBank/DDBJ whole genome shotgun (WGS) entry which is preliminary data.</text>
</comment>